<sequence length="299" mass="32052">MGRWTHAQRTAPCVHGFHISVVDDPAVRPDLGVAAGLLHADAGHLHHGLPELPLPPPAGARAVPHHPRRLRGLQQRRVGGEQHPALQHVAVVLAVQLRRGHRVLAHRRVILFLLLGAVLRLLDAPPPQRPRERRVDVGVAVDGRAVRGEGRAAGVAHGVRAGEHDHVLCVETLVGEIVDELGVGSGARGQGRDRVGGVRAAAVEAARRHGEVDAVAAQEVGRVARGEGDDVGAGDGAGARLLHGGLGRVDRLEAPQAVDVGRAELLRPRVRRRRVQQHRRVAALHDIIYARIRVSDFSH</sequence>
<accession>A0A8I6WS13</accession>
<dbReference type="EnsemblPlants" id="HORVU.MOREX.r3.2HG0120280.1">
    <property type="protein sequence ID" value="HORVU.MOREX.r3.2HG0120280.1.CDS1"/>
    <property type="gene ID" value="HORVU.MOREX.r3.2HG0120280"/>
</dbReference>
<dbReference type="Proteomes" id="UP000011116">
    <property type="component" value="Chromosome 2H"/>
</dbReference>
<reference evidence="1" key="3">
    <citation type="submission" date="2022-01" db="UniProtKB">
        <authorList>
            <consortium name="EnsemblPlants"/>
        </authorList>
    </citation>
    <scope>IDENTIFICATION</scope>
    <source>
        <strain evidence="1">subsp. vulgare</strain>
    </source>
</reference>
<reference evidence="2" key="1">
    <citation type="journal article" date="2012" name="Nature">
        <title>A physical, genetic and functional sequence assembly of the barley genome.</title>
        <authorList>
            <consortium name="The International Barley Genome Sequencing Consortium"/>
            <person name="Mayer K.F."/>
            <person name="Waugh R."/>
            <person name="Brown J.W."/>
            <person name="Schulman A."/>
            <person name="Langridge P."/>
            <person name="Platzer M."/>
            <person name="Fincher G.B."/>
            <person name="Muehlbauer G.J."/>
            <person name="Sato K."/>
            <person name="Close T.J."/>
            <person name="Wise R.P."/>
            <person name="Stein N."/>
        </authorList>
    </citation>
    <scope>NUCLEOTIDE SEQUENCE [LARGE SCALE GENOMIC DNA]</scope>
    <source>
        <strain evidence="2">cv. Morex</strain>
    </source>
</reference>
<name>A0A8I6WS13_HORVV</name>
<evidence type="ECO:0000313" key="2">
    <source>
        <dbReference type="Proteomes" id="UP000011116"/>
    </source>
</evidence>
<reference evidence="1" key="2">
    <citation type="submission" date="2020-10" db="EMBL/GenBank/DDBJ databases">
        <authorList>
            <person name="Scholz U."/>
            <person name="Mascher M."/>
            <person name="Fiebig A."/>
        </authorList>
    </citation>
    <scope>NUCLEOTIDE SEQUENCE [LARGE SCALE GENOMIC DNA]</scope>
    <source>
        <strain evidence="1">cv. Morex</strain>
    </source>
</reference>
<proteinExistence type="predicted"/>
<protein>
    <submittedName>
        <fullName evidence="1">Uncharacterized protein</fullName>
    </submittedName>
</protein>
<dbReference type="Gramene" id="HORVU.MOREX.r3.2HG0120280.1">
    <property type="protein sequence ID" value="HORVU.MOREX.r3.2HG0120280.1.CDS1"/>
    <property type="gene ID" value="HORVU.MOREX.r3.2HG0120280"/>
</dbReference>
<keyword evidence="2" id="KW-1185">Reference proteome</keyword>
<organism evidence="1 2">
    <name type="scientific">Hordeum vulgare subsp. vulgare</name>
    <name type="common">Domesticated barley</name>
    <dbReference type="NCBI Taxonomy" id="112509"/>
    <lineage>
        <taxon>Eukaryota</taxon>
        <taxon>Viridiplantae</taxon>
        <taxon>Streptophyta</taxon>
        <taxon>Embryophyta</taxon>
        <taxon>Tracheophyta</taxon>
        <taxon>Spermatophyta</taxon>
        <taxon>Magnoliopsida</taxon>
        <taxon>Liliopsida</taxon>
        <taxon>Poales</taxon>
        <taxon>Poaceae</taxon>
        <taxon>BOP clade</taxon>
        <taxon>Pooideae</taxon>
        <taxon>Triticodae</taxon>
        <taxon>Triticeae</taxon>
        <taxon>Hordeinae</taxon>
        <taxon>Hordeum</taxon>
    </lineage>
</organism>
<dbReference type="AlphaFoldDB" id="A0A8I6WS13"/>
<evidence type="ECO:0000313" key="1">
    <source>
        <dbReference type="EnsemblPlants" id="HORVU.MOREX.r3.2HG0120280.1.CDS1"/>
    </source>
</evidence>